<accession>A0A7J5XYG1</accession>
<dbReference type="PANTHER" id="PTHR33480:SF5">
    <property type="entry name" value="SI:DKEY-51D8.9"/>
    <property type="match status" value="1"/>
</dbReference>
<protein>
    <submittedName>
        <fullName evidence="1">Uncharacterized protein</fullName>
    </submittedName>
</protein>
<dbReference type="OrthoDB" id="5376140at2759"/>
<reference evidence="1 2" key="1">
    <citation type="submission" date="2020-03" db="EMBL/GenBank/DDBJ databases">
        <title>Dissostichus mawsoni Genome sequencing and assembly.</title>
        <authorList>
            <person name="Park H."/>
        </authorList>
    </citation>
    <scope>NUCLEOTIDE SEQUENCE [LARGE SCALE GENOMIC DNA]</scope>
    <source>
        <strain evidence="1">DM0001</strain>
        <tissue evidence="1">Muscle</tissue>
    </source>
</reference>
<evidence type="ECO:0000313" key="1">
    <source>
        <dbReference type="EMBL" id="KAF3841589.1"/>
    </source>
</evidence>
<dbReference type="Proteomes" id="UP000518266">
    <property type="component" value="Unassembled WGS sequence"/>
</dbReference>
<evidence type="ECO:0000313" key="2">
    <source>
        <dbReference type="Proteomes" id="UP000518266"/>
    </source>
</evidence>
<dbReference type="PANTHER" id="PTHR33480">
    <property type="entry name" value="SET DOMAIN-CONTAINING PROTEIN-RELATED"/>
    <property type="match status" value="1"/>
</dbReference>
<organism evidence="1 2">
    <name type="scientific">Dissostichus mawsoni</name>
    <name type="common">Antarctic cod</name>
    <dbReference type="NCBI Taxonomy" id="36200"/>
    <lineage>
        <taxon>Eukaryota</taxon>
        <taxon>Metazoa</taxon>
        <taxon>Chordata</taxon>
        <taxon>Craniata</taxon>
        <taxon>Vertebrata</taxon>
        <taxon>Euteleostomi</taxon>
        <taxon>Actinopterygii</taxon>
        <taxon>Neopterygii</taxon>
        <taxon>Teleostei</taxon>
        <taxon>Neoteleostei</taxon>
        <taxon>Acanthomorphata</taxon>
        <taxon>Eupercaria</taxon>
        <taxon>Perciformes</taxon>
        <taxon>Notothenioidei</taxon>
        <taxon>Nototheniidae</taxon>
        <taxon>Dissostichus</taxon>
    </lineage>
</organism>
<dbReference type="EMBL" id="JAAKFY010000020">
    <property type="protein sequence ID" value="KAF3841589.1"/>
    <property type="molecule type" value="Genomic_DNA"/>
</dbReference>
<proteinExistence type="predicted"/>
<keyword evidence="2" id="KW-1185">Reference proteome</keyword>
<comment type="caution">
    <text evidence="1">The sequence shown here is derived from an EMBL/GenBank/DDBJ whole genome shotgun (WGS) entry which is preliminary data.</text>
</comment>
<sequence length="220" mass="25005">MFNIMAQNLLHQEQRVTSTTSAFPVMKVPSVIKTTFLKLRLAAMDPALMKTAHLTLKQITIGIISLPPSGIQSHPMVRLHQLSLQRTVLNNKTRLLLPLTHSNWMKISSLMGPSCSDNEPTTSNTLPRFKTTAVTESHYSERATIESVANPKDSSCTLKKYCYVCSKPQSKIAHHFKKHEIAKAFMFPKHSKERKRLLEKLRNKAISPGVVEDPWKYEER</sequence>
<name>A0A7J5XYG1_DISMA</name>
<gene>
    <name evidence="1" type="ORF">F7725_007451</name>
</gene>
<dbReference type="AlphaFoldDB" id="A0A7J5XYG1"/>